<accession>A0ABW1NLW5</accession>
<organism evidence="2 3">
    <name type="scientific">Sphaerisporangium aureirubrum</name>
    <dbReference type="NCBI Taxonomy" id="1544736"/>
    <lineage>
        <taxon>Bacteria</taxon>
        <taxon>Bacillati</taxon>
        <taxon>Actinomycetota</taxon>
        <taxon>Actinomycetes</taxon>
        <taxon>Streptosporangiales</taxon>
        <taxon>Streptosporangiaceae</taxon>
        <taxon>Sphaerisporangium</taxon>
    </lineage>
</organism>
<dbReference type="RefSeq" id="WP_380757342.1">
    <property type="nucleotide sequence ID" value="NZ_JBHSRF010000041.1"/>
</dbReference>
<feature type="region of interest" description="Disordered" evidence="1">
    <location>
        <begin position="38"/>
        <end position="60"/>
    </location>
</feature>
<evidence type="ECO:0000256" key="1">
    <source>
        <dbReference type="SAM" id="MobiDB-lite"/>
    </source>
</evidence>
<evidence type="ECO:0000313" key="2">
    <source>
        <dbReference type="EMBL" id="MFC6084369.1"/>
    </source>
</evidence>
<keyword evidence="3" id="KW-1185">Reference proteome</keyword>
<protein>
    <submittedName>
        <fullName evidence="2">Uncharacterized protein</fullName>
    </submittedName>
</protein>
<comment type="caution">
    <text evidence="2">The sequence shown here is derived from an EMBL/GenBank/DDBJ whole genome shotgun (WGS) entry which is preliminary data.</text>
</comment>
<name>A0ABW1NLW5_9ACTN</name>
<gene>
    <name evidence="2" type="ORF">ACFP1K_24645</name>
</gene>
<evidence type="ECO:0000313" key="3">
    <source>
        <dbReference type="Proteomes" id="UP001596137"/>
    </source>
</evidence>
<reference evidence="3" key="1">
    <citation type="journal article" date="2019" name="Int. J. Syst. Evol. Microbiol.">
        <title>The Global Catalogue of Microorganisms (GCM) 10K type strain sequencing project: providing services to taxonomists for standard genome sequencing and annotation.</title>
        <authorList>
            <consortium name="The Broad Institute Genomics Platform"/>
            <consortium name="The Broad Institute Genome Sequencing Center for Infectious Disease"/>
            <person name="Wu L."/>
            <person name="Ma J."/>
        </authorList>
    </citation>
    <scope>NUCLEOTIDE SEQUENCE [LARGE SCALE GENOMIC DNA]</scope>
    <source>
        <strain evidence="3">JCM 30346</strain>
    </source>
</reference>
<dbReference type="Proteomes" id="UP001596137">
    <property type="component" value="Unassembled WGS sequence"/>
</dbReference>
<sequence>MTAPVPPLPSAITDLIIQQIDALHRLYPAWHFTRATRPDGTPGAWLATRRTPPTHSQRAAGLLPTLDRPDAVALVMALAVQEEIEHPTGRVPDASR</sequence>
<proteinExistence type="predicted"/>
<dbReference type="EMBL" id="JBHSRF010000041">
    <property type="protein sequence ID" value="MFC6084369.1"/>
    <property type="molecule type" value="Genomic_DNA"/>
</dbReference>